<dbReference type="Gene3D" id="3.30.200.20">
    <property type="entry name" value="Phosphorylase Kinase, domain 1"/>
    <property type="match status" value="1"/>
</dbReference>
<dbReference type="GO" id="GO:0004674">
    <property type="term" value="F:protein serine/threonine kinase activity"/>
    <property type="evidence" value="ECO:0007669"/>
    <property type="project" value="TreeGrafter"/>
</dbReference>
<evidence type="ECO:0000259" key="2">
    <source>
        <dbReference type="PROSITE" id="PS50011"/>
    </source>
</evidence>
<dbReference type="Gene3D" id="1.10.510.10">
    <property type="entry name" value="Transferase(Phosphotransferase) domain 1"/>
    <property type="match status" value="1"/>
</dbReference>
<accession>A0A024TWI9</accession>
<keyword evidence="1" id="KW-0472">Membrane</keyword>
<keyword evidence="3" id="KW-0808">Transferase</keyword>
<dbReference type="eggNOG" id="KOG0192">
    <property type="taxonomic scope" value="Eukaryota"/>
</dbReference>
<keyword evidence="1" id="KW-1133">Transmembrane helix</keyword>
<dbReference type="PRINTS" id="PR00109">
    <property type="entry name" value="TYRKINASE"/>
</dbReference>
<dbReference type="InterPro" id="IPR011009">
    <property type="entry name" value="Kinase-like_dom_sf"/>
</dbReference>
<dbReference type="AlphaFoldDB" id="A0A024TWI9"/>
<protein>
    <submittedName>
        <fullName evidence="3">TKL protein kinase</fullName>
    </submittedName>
</protein>
<dbReference type="Pfam" id="PF07714">
    <property type="entry name" value="PK_Tyr_Ser-Thr"/>
    <property type="match status" value="1"/>
</dbReference>
<evidence type="ECO:0000313" key="3">
    <source>
        <dbReference type="EMBL" id="ETV97986.1"/>
    </source>
</evidence>
<dbReference type="PANTHER" id="PTHR44329">
    <property type="entry name" value="SERINE/THREONINE-PROTEIN KINASE TNNI3K-RELATED"/>
    <property type="match status" value="1"/>
</dbReference>
<name>A0A024TWI9_9STRA</name>
<keyword evidence="1" id="KW-0812">Transmembrane</keyword>
<dbReference type="OrthoDB" id="544350at2759"/>
<dbReference type="InterPro" id="IPR000719">
    <property type="entry name" value="Prot_kinase_dom"/>
</dbReference>
<dbReference type="PANTHER" id="PTHR44329:SF214">
    <property type="entry name" value="PROTEIN KINASE DOMAIN-CONTAINING PROTEIN"/>
    <property type="match status" value="1"/>
</dbReference>
<dbReference type="InterPro" id="IPR051681">
    <property type="entry name" value="Ser/Thr_Kinases-Pseudokinases"/>
</dbReference>
<keyword evidence="3" id="KW-0418">Kinase</keyword>
<proteinExistence type="predicted"/>
<sequence length="618" mass="66968">MSGERPWTESADFVARYRLLHASNASLATIVPSIPLPSLVQARLNATNLTWTSLPPYAQLALLWDSGAVLTKDGDNDAFVQVYVRRANVTMADIMAPFPNTTLTLCSNPKRQDPVNFAAIETQARCAIALIAPSIAMINSSAWSQGAATIEPSTLSLRVFRHTDPISNRVFPAVHSILTETPLGACPPSPLSQGLIIPCVPLTGSSFVLPTPSAAMNTWLNDIRTSQRAVVSNADGFSNDPHALAWGIACGVFAVLVLVMGALYRSWMPKAPQRPAPEAAVDLDVFQLIPQSATSQPRMPRSASQAHLGSQILPPHNPVASTLAMLNDILSSVPASMHLDRASVACDHLVASTAHWEVHYGFYNHRPVAIKTLPTDSSSDTLGRASELVAFAREVRVMAAISHPNIVAFIGFVWLPDDKADVMSAVAEYMPQGTLASFLADNGPMQWRLKASLALDVALALQYLHFVVHPAVIHRSLTSKNILVEWPHVKLSCFGLSRLHCNDAAFVPDKHHLYSAPEVLCSDASQTSIASDMYSFGCLLAELDTQAPLYANLRMPPEHIVYKVVRNGLRPTAHESCPEPIRSLMDMCLATAPTNRPTAMDAVHHLQAMLRSEIGQLV</sequence>
<dbReference type="GeneID" id="20086340"/>
<evidence type="ECO:0000256" key="1">
    <source>
        <dbReference type="SAM" id="Phobius"/>
    </source>
</evidence>
<feature type="transmembrane region" description="Helical" evidence="1">
    <location>
        <begin position="243"/>
        <end position="264"/>
    </location>
</feature>
<dbReference type="GO" id="GO:0005524">
    <property type="term" value="F:ATP binding"/>
    <property type="evidence" value="ECO:0007669"/>
    <property type="project" value="InterPro"/>
</dbReference>
<dbReference type="VEuPathDB" id="FungiDB:H310_09290"/>
<gene>
    <name evidence="3" type="ORF">H310_09290</name>
</gene>
<dbReference type="InterPro" id="IPR001245">
    <property type="entry name" value="Ser-Thr/Tyr_kinase_cat_dom"/>
</dbReference>
<dbReference type="SUPFAM" id="SSF56112">
    <property type="entry name" value="Protein kinase-like (PK-like)"/>
    <property type="match status" value="1"/>
</dbReference>
<dbReference type="EMBL" id="KI913971">
    <property type="protein sequence ID" value="ETV97986.1"/>
    <property type="molecule type" value="Genomic_DNA"/>
</dbReference>
<reference evidence="3" key="1">
    <citation type="submission" date="2013-12" db="EMBL/GenBank/DDBJ databases">
        <title>The Genome Sequence of Aphanomyces invadans NJM9701.</title>
        <authorList>
            <consortium name="The Broad Institute Genomics Platform"/>
            <person name="Russ C."/>
            <person name="Tyler B."/>
            <person name="van West P."/>
            <person name="Dieguez-Uribeondo J."/>
            <person name="Young S.K."/>
            <person name="Zeng Q."/>
            <person name="Gargeya S."/>
            <person name="Fitzgerald M."/>
            <person name="Abouelleil A."/>
            <person name="Alvarado L."/>
            <person name="Chapman S.B."/>
            <person name="Gainer-Dewar J."/>
            <person name="Goldberg J."/>
            <person name="Griggs A."/>
            <person name="Gujja S."/>
            <person name="Hansen M."/>
            <person name="Howarth C."/>
            <person name="Imamovic A."/>
            <person name="Ireland A."/>
            <person name="Larimer J."/>
            <person name="McCowan C."/>
            <person name="Murphy C."/>
            <person name="Pearson M."/>
            <person name="Poon T.W."/>
            <person name="Priest M."/>
            <person name="Roberts A."/>
            <person name="Saif S."/>
            <person name="Shea T."/>
            <person name="Sykes S."/>
            <person name="Wortman J."/>
            <person name="Nusbaum C."/>
            <person name="Birren B."/>
        </authorList>
    </citation>
    <scope>NUCLEOTIDE SEQUENCE [LARGE SCALE GENOMIC DNA]</scope>
    <source>
        <strain evidence="3">NJM9701</strain>
    </source>
</reference>
<dbReference type="PROSITE" id="PS50011">
    <property type="entry name" value="PROTEIN_KINASE_DOM"/>
    <property type="match status" value="1"/>
</dbReference>
<feature type="domain" description="Protein kinase" evidence="2">
    <location>
        <begin position="344"/>
        <end position="610"/>
    </location>
</feature>
<organism evidence="3">
    <name type="scientific">Aphanomyces invadans</name>
    <dbReference type="NCBI Taxonomy" id="157072"/>
    <lineage>
        <taxon>Eukaryota</taxon>
        <taxon>Sar</taxon>
        <taxon>Stramenopiles</taxon>
        <taxon>Oomycota</taxon>
        <taxon>Saprolegniomycetes</taxon>
        <taxon>Saprolegniales</taxon>
        <taxon>Verrucalvaceae</taxon>
        <taxon>Aphanomyces</taxon>
    </lineage>
</organism>
<dbReference type="RefSeq" id="XP_008873547.1">
    <property type="nucleotide sequence ID" value="XM_008875325.1"/>
</dbReference>
<dbReference type="STRING" id="157072.A0A024TWI9"/>